<dbReference type="PANTHER" id="PTHR13445">
    <property type="entry name" value="TUMOR SUPPRESSING SUBTRANSFERABLE CANDIDATE 4 TSSC4"/>
    <property type="match status" value="1"/>
</dbReference>
<gene>
    <name evidence="12" type="ORF">E1301_Tti005467</name>
</gene>
<feature type="compositionally biased region" description="Basic and acidic residues" evidence="11">
    <location>
        <begin position="40"/>
        <end position="50"/>
    </location>
</feature>
<proteinExistence type="inferred from homology"/>
<evidence type="ECO:0000256" key="4">
    <source>
        <dbReference type="ARBA" id="ARBA00022490"/>
    </source>
</evidence>
<keyword evidence="5" id="KW-0507">mRNA processing</keyword>
<feature type="region of interest" description="Disordered" evidence="11">
    <location>
        <begin position="183"/>
        <end position="281"/>
    </location>
</feature>
<sequence length="305" mass="33892">MNKMSDPKSTVKGASDTLSNRDTIELPDDLSLSDSDPDEPNEHFVRKVEDLSSSSEEEGDAHFGQPVSQENPTFKLTGGSSGFCDRSKDIFAQLDSASKLTSKQLGEDNILDGTFARPAPPSPPQENQSKCAGSPEATIKKPSKNLPDYLAHPERWTHYSLEDVSETSDRRNSQAAHQYLQALQDRKGSQDVVPETLSPALNPGHSSCEKKIVFNKPKSKDQSENKPVHVRKGEVGLQHLDDEEENEGDAAPLPHRSSLKNEEKKRKWVTEEDKEEDKKVTSVVFNSKKLNRKNFRKALGDDEGK</sequence>
<feature type="region of interest" description="Disordered" evidence="11">
    <location>
        <begin position="1"/>
        <end position="80"/>
    </location>
</feature>
<comment type="function">
    <text evidence="10">Protein associated with the U5 snRNP, during its maturation and its post-splicing recycling and which is required for spliceosomal tri-snRNP complex assembly in the nucleus. Has a molecular sequestering activity and transiently hinders SNRNP200 binding sites for constitutive splicing factors that intervene later during the assembly of the spliceosome and splicing. Together with its molecular sequestering activity, may also function as a molecular adapter and placeholder, coordinating the assembly of the U5 snRNP and its association with the U4/U6 di-snRNP.</text>
</comment>
<keyword evidence="4" id="KW-0963">Cytoplasm</keyword>
<evidence type="ECO:0000313" key="12">
    <source>
        <dbReference type="EMBL" id="KAA0723348.1"/>
    </source>
</evidence>
<feature type="compositionally biased region" description="Basic and acidic residues" evidence="11">
    <location>
        <begin position="207"/>
        <end position="234"/>
    </location>
</feature>
<evidence type="ECO:0000256" key="9">
    <source>
        <dbReference type="ARBA" id="ARBA00035304"/>
    </source>
</evidence>
<dbReference type="GO" id="GO:0005737">
    <property type="term" value="C:cytoplasm"/>
    <property type="evidence" value="ECO:0007669"/>
    <property type="project" value="UniProtKB-SubCell"/>
</dbReference>
<evidence type="ECO:0000256" key="8">
    <source>
        <dbReference type="ARBA" id="ARBA00023242"/>
    </source>
</evidence>
<comment type="caution">
    <text evidence="12">The sequence shown here is derived from an EMBL/GenBank/DDBJ whole genome shotgun (WGS) entry which is preliminary data.</text>
</comment>
<dbReference type="EMBL" id="SOYY01000003">
    <property type="protein sequence ID" value="KAA0723348.1"/>
    <property type="molecule type" value="Genomic_DNA"/>
</dbReference>
<keyword evidence="6" id="KW-0747">Spliceosome</keyword>
<keyword evidence="8" id="KW-0539">Nucleus</keyword>
<keyword evidence="13" id="KW-1185">Reference proteome</keyword>
<organism evidence="12 13">
    <name type="scientific">Triplophysa tibetana</name>
    <dbReference type="NCBI Taxonomy" id="1572043"/>
    <lineage>
        <taxon>Eukaryota</taxon>
        <taxon>Metazoa</taxon>
        <taxon>Chordata</taxon>
        <taxon>Craniata</taxon>
        <taxon>Vertebrata</taxon>
        <taxon>Euteleostomi</taxon>
        <taxon>Actinopterygii</taxon>
        <taxon>Neopterygii</taxon>
        <taxon>Teleostei</taxon>
        <taxon>Ostariophysi</taxon>
        <taxon>Cypriniformes</taxon>
        <taxon>Nemacheilidae</taxon>
        <taxon>Triplophysa</taxon>
    </lineage>
</organism>
<protein>
    <recommendedName>
        <fullName evidence="9">U5 small nuclear ribonucleoprotein TSSC4</fullName>
    </recommendedName>
</protein>
<evidence type="ECO:0000256" key="1">
    <source>
        <dbReference type="ARBA" id="ARBA00004123"/>
    </source>
</evidence>
<reference evidence="12 13" key="1">
    <citation type="journal article" date="2019" name="Mol. Ecol. Resour.">
        <title>Chromosome-level genome assembly of Triplophysa tibetana, a fish adapted to the harsh high-altitude environment of the Tibetan Plateau.</title>
        <authorList>
            <person name="Yang X."/>
            <person name="Liu H."/>
            <person name="Ma Z."/>
            <person name="Zou Y."/>
            <person name="Zou M."/>
            <person name="Mao Y."/>
            <person name="Li X."/>
            <person name="Wang H."/>
            <person name="Chen T."/>
            <person name="Wang W."/>
            <person name="Yang R."/>
        </authorList>
    </citation>
    <scope>NUCLEOTIDE SEQUENCE [LARGE SCALE GENOMIC DNA]</scope>
    <source>
        <strain evidence="12">TTIB1903HZAU</strain>
        <tissue evidence="12">Muscle</tissue>
    </source>
</reference>
<dbReference type="InterPro" id="IPR029338">
    <property type="entry name" value="TSSC4"/>
</dbReference>
<dbReference type="GO" id="GO:0006397">
    <property type="term" value="P:mRNA processing"/>
    <property type="evidence" value="ECO:0007669"/>
    <property type="project" value="UniProtKB-KW"/>
</dbReference>
<dbReference type="GO" id="GO:0005681">
    <property type="term" value="C:spliceosomal complex"/>
    <property type="evidence" value="ECO:0007669"/>
    <property type="project" value="UniProtKB-KW"/>
</dbReference>
<dbReference type="GO" id="GO:0008380">
    <property type="term" value="P:RNA splicing"/>
    <property type="evidence" value="ECO:0007669"/>
    <property type="project" value="UniProtKB-KW"/>
</dbReference>
<dbReference type="Proteomes" id="UP000324632">
    <property type="component" value="Chromosome 3"/>
</dbReference>
<comment type="subcellular location">
    <subcellularLocation>
        <location evidence="2">Cytoplasm</location>
    </subcellularLocation>
    <subcellularLocation>
        <location evidence="1">Nucleus</location>
    </subcellularLocation>
</comment>
<evidence type="ECO:0000313" key="13">
    <source>
        <dbReference type="Proteomes" id="UP000324632"/>
    </source>
</evidence>
<evidence type="ECO:0000256" key="5">
    <source>
        <dbReference type="ARBA" id="ARBA00022664"/>
    </source>
</evidence>
<dbReference type="PANTHER" id="PTHR13445:SF3">
    <property type="entry name" value="U5 SMALL NUCLEAR RIBONUCLEOPROTEIN TSSC4"/>
    <property type="match status" value="1"/>
</dbReference>
<evidence type="ECO:0000256" key="10">
    <source>
        <dbReference type="ARBA" id="ARBA00045970"/>
    </source>
</evidence>
<dbReference type="Pfam" id="PF15264">
    <property type="entry name" value="TSSC4"/>
    <property type="match status" value="1"/>
</dbReference>
<evidence type="ECO:0000256" key="3">
    <source>
        <dbReference type="ARBA" id="ARBA00010362"/>
    </source>
</evidence>
<feature type="region of interest" description="Disordered" evidence="11">
    <location>
        <begin position="99"/>
        <end position="151"/>
    </location>
</feature>
<evidence type="ECO:0000256" key="2">
    <source>
        <dbReference type="ARBA" id="ARBA00004496"/>
    </source>
</evidence>
<evidence type="ECO:0000256" key="11">
    <source>
        <dbReference type="SAM" id="MobiDB-lite"/>
    </source>
</evidence>
<comment type="similarity">
    <text evidence="3">Belongs to the TSSC4 family.</text>
</comment>
<evidence type="ECO:0000256" key="7">
    <source>
        <dbReference type="ARBA" id="ARBA00023187"/>
    </source>
</evidence>
<accession>A0A5A9PNC8</accession>
<keyword evidence="7" id="KW-0508">mRNA splicing</keyword>
<name>A0A5A9PNC8_9TELE</name>
<evidence type="ECO:0000256" key="6">
    <source>
        <dbReference type="ARBA" id="ARBA00022728"/>
    </source>
</evidence>
<dbReference type="AlphaFoldDB" id="A0A5A9PNC8"/>
<feature type="compositionally biased region" description="Basic and acidic residues" evidence="11">
    <location>
        <begin position="259"/>
        <end position="280"/>
    </location>
</feature>